<keyword evidence="2" id="KW-1133">Transmembrane helix</keyword>
<keyword evidence="2" id="KW-0812">Transmembrane</keyword>
<evidence type="ECO:0000313" key="4">
    <source>
        <dbReference type="Proteomes" id="UP000311382"/>
    </source>
</evidence>
<dbReference type="InterPro" id="IPR050464">
    <property type="entry name" value="Zeta_carotene_desat/Oxidored"/>
</dbReference>
<evidence type="ECO:0000256" key="1">
    <source>
        <dbReference type="SAM" id="MobiDB-lite"/>
    </source>
</evidence>
<dbReference type="OrthoDB" id="1111734at2759"/>
<keyword evidence="2" id="KW-0472">Membrane</keyword>
<dbReference type="STRING" id="5288.A0A5C5G2V8"/>
<feature type="transmembrane region" description="Helical" evidence="2">
    <location>
        <begin position="221"/>
        <end position="239"/>
    </location>
</feature>
<dbReference type="InterPro" id="IPR036188">
    <property type="entry name" value="FAD/NAD-bd_sf"/>
</dbReference>
<proteinExistence type="predicted"/>
<evidence type="ECO:0000256" key="2">
    <source>
        <dbReference type="SAM" id="Phobius"/>
    </source>
</evidence>
<comment type="caution">
    <text evidence="3">The sequence shown here is derived from an EMBL/GenBank/DDBJ whole genome shotgun (WGS) entry which is preliminary data.</text>
</comment>
<accession>A0A5C5G2V8</accession>
<dbReference type="AlphaFoldDB" id="A0A5C5G2V8"/>
<evidence type="ECO:0000313" key="3">
    <source>
        <dbReference type="EMBL" id="TNY23437.1"/>
    </source>
</evidence>
<dbReference type="PANTHER" id="PTHR42923">
    <property type="entry name" value="PROTOPORPHYRINOGEN OXIDASE"/>
    <property type="match status" value="1"/>
</dbReference>
<name>A0A5C5G2V8_9BASI</name>
<gene>
    <name evidence="3" type="ORF">DMC30DRAFT_444331</name>
</gene>
<protein>
    <submittedName>
        <fullName evidence="3">Microfibrillar-associated protein 1</fullName>
    </submittedName>
</protein>
<dbReference type="SUPFAM" id="SSF51905">
    <property type="entry name" value="FAD/NAD(P)-binding domain"/>
    <property type="match status" value="1"/>
</dbReference>
<dbReference type="Pfam" id="PF13450">
    <property type="entry name" value="NAD_binding_8"/>
    <property type="match status" value="1"/>
</dbReference>
<feature type="region of interest" description="Disordered" evidence="1">
    <location>
        <begin position="467"/>
        <end position="486"/>
    </location>
</feature>
<dbReference type="Proteomes" id="UP000311382">
    <property type="component" value="Unassembled WGS sequence"/>
</dbReference>
<sequence length="611" mass="65236">MPRTHKRPRVAVIGTGLAGLSTAYLLKQSSATRTDGSPVDLDVHLFERSEALGMDTASISVKDHTGHYRVDVPMRSINGGSHSRVHKLYQRLRVPLVKSDFTYSFSRLARSPARTETSEPQSPSLPPTPPPEYREHATSRPPTPPHQHRAPTPAPAPAADHGEEVKAPRPLARPRAQTTAFLYEGASGLRFPPASLPSHLAAAPWRARAAYCADVATFTLAYLYLVALALVYCALGLAYPPRSPRPAPTSRAGRLWRRAAAALVPMRNVAGEPLLEWCARHGLPRRFSDEVLVPLMAAVATVGVTEARTMPVGEVLQYVSSTLLASHYVTHPSFGVRGIVAALAAPVPAAHVHLGVDITRFERLDGPSAGYRLHFRSSDSGAADDEEAALEFEHLVFATQADQAARLLATLEPAKDSPSSASADDGALAEALDALRAFAYVRTLVVTHTDERVLPPDARDRRDLNLAVSAPSPPVPECRDGHSDEWDESAGHLPATSVQTTHVLVSPRGGGSAPLLLLQTTNPLAPISPAHVLASTWFSRAFVTRASQAAVGALAALQGGGRREGGLRGVWFAGSYLASGIPLLEGCVTSAETVARGVIEREGGKVQRWAV</sequence>
<dbReference type="Gene3D" id="3.50.50.60">
    <property type="entry name" value="FAD/NAD(P)-binding domain"/>
    <property type="match status" value="1"/>
</dbReference>
<dbReference type="PANTHER" id="PTHR42923:SF17">
    <property type="entry name" value="AMINE OXIDASE DOMAIN-CONTAINING PROTEIN"/>
    <property type="match status" value="1"/>
</dbReference>
<organism evidence="3 4">
    <name type="scientific">Rhodotorula diobovata</name>
    <dbReference type="NCBI Taxonomy" id="5288"/>
    <lineage>
        <taxon>Eukaryota</taxon>
        <taxon>Fungi</taxon>
        <taxon>Dikarya</taxon>
        <taxon>Basidiomycota</taxon>
        <taxon>Pucciniomycotina</taxon>
        <taxon>Microbotryomycetes</taxon>
        <taxon>Sporidiobolales</taxon>
        <taxon>Sporidiobolaceae</taxon>
        <taxon>Rhodotorula</taxon>
    </lineage>
</organism>
<dbReference type="EMBL" id="SOZI01000011">
    <property type="protein sequence ID" value="TNY23437.1"/>
    <property type="molecule type" value="Genomic_DNA"/>
</dbReference>
<reference evidence="3 4" key="1">
    <citation type="submission" date="2019-03" db="EMBL/GenBank/DDBJ databases">
        <title>Rhodosporidium diobovatum UCD-FST 08-225 genome sequencing, assembly, and annotation.</title>
        <authorList>
            <person name="Fakankun I.U."/>
            <person name="Fristensky B."/>
            <person name="Levin D.B."/>
        </authorList>
    </citation>
    <scope>NUCLEOTIDE SEQUENCE [LARGE SCALE GENOMIC DNA]</scope>
    <source>
        <strain evidence="3 4">UCD-FST 08-225</strain>
    </source>
</reference>
<feature type="region of interest" description="Disordered" evidence="1">
    <location>
        <begin position="110"/>
        <end position="173"/>
    </location>
</feature>
<keyword evidence="4" id="KW-1185">Reference proteome</keyword>
<dbReference type="GO" id="GO:0016491">
    <property type="term" value="F:oxidoreductase activity"/>
    <property type="evidence" value="ECO:0007669"/>
    <property type="project" value="TreeGrafter"/>
</dbReference>